<dbReference type="InterPro" id="IPR000281">
    <property type="entry name" value="HTH_RpiR"/>
</dbReference>
<dbReference type="Pfam" id="PF01418">
    <property type="entry name" value="HTH_6"/>
    <property type="match status" value="1"/>
</dbReference>
<sequence length="270" mass="31004">MEYYVKSVISIIESNYHKLTSAEKTVADFFIHNNQNTDFSSSHIAELLYTSKATLSRFAKKIGYRGYQEFIYQYENTFEEKEEKITGNTKIVLNAYQEVLNKTYNLVDEAQIGRIVGYLNKADRVLVCGCGSSGLSAKEMEIRFMRIGIDVDSMTDSDMIKMASVFQNRRSLIFGFSISGEREEVTYLLREAYNKGAKTVLFTTNNGKKFSEYYSEVVALSSLRHLNYGNVISPQFPILIILDIIYAYYVEQNKYIREGMHDSTLCALEE</sequence>
<dbReference type="SUPFAM" id="SSF53697">
    <property type="entry name" value="SIS domain"/>
    <property type="match status" value="1"/>
</dbReference>
<dbReference type="GO" id="GO:0097367">
    <property type="term" value="F:carbohydrate derivative binding"/>
    <property type="evidence" value="ECO:0007669"/>
    <property type="project" value="InterPro"/>
</dbReference>
<evidence type="ECO:0000259" key="4">
    <source>
        <dbReference type="PROSITE" id="PS51071"/>
    </source>
</evidence>
<dbReference type="InterPro" id="IPR047640">
    <property type="entry name" value="RpiR-like"/>
</dbReference>
<dbReference type="InterPro" id="IPR001347">
    <property type="entry name" value="SIS_dom"/>
</dbReference>
<dbReference type="PROSITE" id="PS51071">
    <property type="entry name" value="HTH_RPIR"/>
    <property type="match status" value="1"/>
</dbReference>
<reference evidence="8" key="4">
    <citation type="journal article" date="2020" name="Cell Host Microbe">
        <title>Functional and Genomic Variation between Human-Derived Isolates of Lachnospiraceae Reveals Inter- and Intra-Species Diversity.</title>
        <authorList>
            <person name="Sorbara M.T."/>
            <person name="Littmann E.R."/>
            <person name="Fontana E."/>
            <person name="Moody T.U."/>
            <person name="Kohout C.E."/>
            <person name="Gjonbalaj M."/>
            <person name="Eaton V."/>
            <person name="Seok R."/>
            <person name="Leiner I.M."/>
            <person name="Pamer E.G."/>
        </authorList>
    </citation>
    <scope>NUCLEOTIDE SEQUENCE</scope>
    <source>
        <strain evidence="8">MSK.10.16</strain>
    </source>
</reference>
<dbReference type="PANTHER" id="PTHR30514">
    <property type="entry name" value="GLUCOKINASE"/>
    <property type="match status" value="1"/>
</dbReference>
<dbReference type="Proteomes" id="UP000446719">
    <property type="component" value="Unassembled WGS sequence"/>
</dbReference>
<dbReference type="CDD" id="cd05013">
    <property type="entry name" value="SIS_RpiR"/>
    <property type="match status" value="1"/>
</dbReference>
<reference evidence="6 10" key="1">
    <citation type="submission" date="2015-09" db="EMBL/GenBank/DDBJ databases">
        <authorList>
            <consortium name="Pathogen Informatics"/>
        </authorList>
    </citation>
    <scope>NUCLEOTIDE SEQUENCE [LARGE SCALE GENOMIC DNA]</scope>
    <source>
        <strain evidence="6 10">2789STDY5608851</strain>
    </source>
</reference>
<dbReference type="EMBL" id="WWSB01000018">
    <property type="protein sequence ID" value="MZK18906.1"/>
    <property type="molecule type" value="Genomic_DNA"/>
</dbReference>
<dbReference type="PANTHER" id="PTHR30514:SF21">
    <property type="entry name" value="RPIR-FAMILY TRANSCRIPTIONAL REGULATOR"/>
    <property type="match status" value="1"/>
</dbReference>
<dbReference type="InterPro" id="IPR035472">
    <property type="entry name" value="RpiR-like_SIS"/>
</dbReference>
<keyword evidence="2" id="KW-0238">DNA-binding</keyword>
<dbReference type="Proteomes" id="UP000724058">
    <property type="component" value="Unassembled WGS sequence"/>
</dbReference>
<dbReference type="EMBL" id="QSVN01000018">
    <property type="protein sequence ID" value="RGO30416.1"/>
    <property type="molecule type" value="Genomic_DNA"/>
</dbReference>
<keyword evidence="3" id="KW-0804">Transcription</keyword>
<protein>
    <submittedName>
        <fullName evidence="8">MurR/RpiR family transcriptional regulator</fullName>
    </submittedName>
    <submittedName>
        <fullName evidence="7">SIS domain-containing protein</fullName>
    </submittedName>
    <submittedName>
        <fullName evidence="6">Uncharacterized HTH-type transcriptional regulator ybbH</fullName>
    </submittedName>
</protein>
<evidence type="ECO:0000313" key="9">
    <source>
        <dbReference type="EMBL" id="RGO30416.1"/>
    </source>
</evidence>
<dbReference type="AlphaFoldDB" id="A0A174FAH2"/>
<feature type="domain" description="SIS" evidence="5">
    <location>
        <begin position="115"/>
        <end position="255"/>
    </location>
</feature>
<dbReference type="PROSITE" id="PS51464">
    <property type="entry name" value="SIS"/>
    <property type="match status" value="1"/>
</dbReference>
<evidence type="ECO:0000313" key="6">
    <source>
        <dbReference type="EMBL" id="CUO47213.1"/>
    </source>
</evidence>
<dbReference type="InterPro" id="IPR009057">
    <property type="entry name" value="Homeodomain-like_sf"/>
</dbReference>
<reference evidence="9 11" key="2">
    <citation type="submission" date="2018-08" db="EMBL/GenBank/DDBJ databases">
        <title>A genome reference for cultivated species of the human gut microbiota.</title>
        <authorList>
            <person name="Zou Y."/>
            <person name="Xue W."/>
            <person name="Luo G."/>
        </authorList>
    </citation>
    <scope>NUCLEOTIDE SEQUENCE [LARGE SCALE GENOMIC DNA]</scope>
    <source>
        <strain evidence="9 11">OM02-16</strain>
    </source>
</reference>
<accession>A0A174FAH2</accession>
<organism evidence="6 10">
    <name type="scientific">Dorea longicatena</name>
    <dbReference type="NCBI Taxonomy" id="88431"/>
    <lineage>
        <taxon>Bacteria</taxon>
        <taxon>Bacillati</taxon>
        <taxon>Bacillota</taxon>
        <taxon>Clostridia</taxon>
        <taxon>Lachnospirales</taxon>
        <taxon>Lachnospiraceae</taxon>
        <taxon>Dorea</taxon>
    </lineage>
</organism>
<evidence type="ECO:0000313" key="12">
    <source>
        <dbReference type="Proteomes" id="UP000446719"/>
    </source>
</evidence>
<keyword evidence="1" id="KW-0805">Transcription regulation</keyword>
<evidence type="ECO:0000313" key="11">
    <source>
        <dbReference type="Proteomes" id="UP000261285"/>
    </source>
</evidence>
<proteinExistence type="predicted"/>
<feature type="domain" description="HTH rpiR-type" evidence="4">
    <location>
        <begin position="6"/>
        <end position="81"/>
    </location>
</feature>
<dbReference type="EMBL" id="JAAIOD010000007">
    <property type="protein sequence ID" value="NSE57842.1"/>
    <property type="molecule type" value="Genomic_DNA"/>
</dbReference>
<dbReference type="GO" id="GO:0003677">
    <property type="term" value="F:DNA binding"/>
    <property type="evidence" value="ECO:0007669"/>
    <property type="project" value="UniProtKB-KW"/>
</dbReference>
<reference evidence="8" key="5">
    <citation type="submission" date="2020-02" db="EMBL/GenBank/DDBJ databases">
        <authorList>
            <person name="Littmann E."/>
            <person name="Sorbara M."/>
        </authorList>
    </citation>
    <scope>NUCLEOTIDE SEQUENCE</scope>
    <source>
        <strain evidence="8">MSK.10.16</strain>
    </source>
</reference>
<dbReference type="Gene3D" id="3.40.50.10490">
    <property type="entry name" value="Glucose-6-phosphate isomerase like protein, domain 1"/>
    <property type="match status" value="1"/>
</dbReference>
<evidence type="ECO:0000313" key="10">
    <source>
        <dbReference type="Proteomes" id="UP000095380"/>
    </source>
</evidence>
<dbReference type="GO" id="GO:1901135">
    <property type="term" value="P:carbohydrate derivative metabolic process"/>
    <property type="evidence" value="ECO:0007669"/>
    <property type="project" value="InterPro"/>
</dbReference>
<dbReference type="InterPro" id="IPR036388">
    <property type="entry name" value="WH-like_DNA-bd_sf"/>
</dbReference>
<evidence type="ECO:0000256" key="2">
    <source>
        <dbReference type="ARBA" id="ARBA00023125"/>
    </source>
</evidence>
<evidence type="ECO:0000256" key="3">
    <source>
        <dbReference type="ARBA" id="ARBA00023163"/>
    </source>
</evidence>
<dbReference type="Proteomes" id="UP000261285">
    <property type="component" value="Unassembled WGS sequence"/>
</dbReference>
<dbReference type="RefSeq" id="WP_055195247.1">
    <property type="nucleotide sequence ID" value="NZ_CABMEZ010000018.1"/>
</dbReference>
<name>A0A174FAH2_9FIRM</name>
<dbReference type="SUPFAM" id="SSF46689">
    <property type="entry name" value="Homeodomain-like"/>
    <property type="match status" value="1"/>
</dbReference>
<evidence type="ECO:0000313" key="8">
    <source>
        <dbReference type="EMBL" id="NSE57842.1"/>
    </source>
</evidence>
<evidence type="ECO:0000313" key="7">
    <source>
        <dbReference type="EMBL" id="MZK18906.1"/>
    </source>
</evidence>
<evidence type="ECO:0000256" key="1">
    <source>
        <dbReference type="ARBA" id="ARBA00023015"/>
    </source>
</evidence>
<reference evidence="7 12" key="3">
    <citation type="journal article" date="2019" name="Nat. Med.">
        <title>A library of human gut bacterial isolates paired with longitudinal multiomics data enables mechanistic microbiome research.</title>
        <authorList>
            <person name="Poyet M."/>
            <person name="Groussin M."/>
            <person name="Gibbons S.M."/>
            <person name="Avila-Pacheco J."/>
            <person name="Jiang X."/>
            <person name="Kearney S.M."/>
            <person name="Perrotta A.R."/>
            <person name="Berdy B."/>
            <person name="Zhao S."/>
            <person name="Lieberman T.D."/>
            <person name="Swanson P.K."/>
            <person name="Smith M."/>
            <person name="Roesemann S."/>
            <person name="Alexander J.E."/>
            <person name="Rich S.A."/>
            <person name="Livny J."/>
            <person name="Vlamakis H."/>
            <person name="Clish C."/>
            <person name="Bullock K."/>
            <person name="Deik A."/>
            <person name="Scott J."/>
            <person name="Pierce K.A."/>
            <person name="Xavier R.J."/>
            <person name="Alm E.J."/>
        </authorList>
    </citation>
    <scope>NUCLEOTIDE SEQUENCE [LARGE SCALE GENOMIC DNA]</scope>
    <source>
        <strain evidence="7 12">BIOML-A7</strain>
    </source>
</reference>
<dbReference type="Proteomes" id="UP000095380">
    <property type="component" value="Unassembled WGS sequence"/>
</dbReference>
<evidence type="ECO:0000259" key="5">
    <source>
        <dbReference type="PROSITE" id="PS51464"/>
    </source>
</evidence>
<dbReference type="GO" id="GO:0003700">
    <property type="term" value="F:DNA-binding transcription factor activity"/>
    <property type="evidence" value="ECO:0007669"/>
    <property type="project" value="InterPro"/>
</dbReference>
<dbReference type="Pfam" id="PF01380">
    <property type="entry name" value="SIS"/>
    <property type="match status" value="1"/>
</dbReference>
<gene>
    <name evidence="6" type="primary">ybbH</name>
    <name evidence="9" type="ORF">DXB16_12665</name>
    <name evidence="6" type="ORF">ERS852408_02237</name>
    <name evidence="8" type="ORF">G4332_06890</name>
    <name evidence="7" type="ORF">GT565_12500</name>
</gene>
<dbReference type="EMBL" id="CYYM01000015">
    <property type="protein sequence ID" value="CUO47213.1"/>
    <property type="molecule type" value="Genomic_DNA"/>
</dbReference>
<dbReference type="InterPro" id="IPR046348">
    <property type="entry name" value="SIS_dom_sf"/>
</dbReference>
<dbReference type="Gene3D" id="1.10.10.10">
    <property type="entry name" value="Winged helix-like DNA-binding domain superfamily/Winged helix DNA-binding domain"/>
    <property type="match status" value="1"/>
</dbReference>